<keyword evidence="4" id="KW-0808">Transferase</keyword>
<keyword evidence="13" id="KW-0067">ATP-binding</keyword>
<evidence type="ECO:0000256" key="9">
    <source>
        <dbReference type="ARBA" id="ARBA00022741"/>
    </source>
</evidence>
<reference evidence="17" key="1">
    <citation type="journal article" date="2014" name="Acta Vet. Hung.">
        <title>First detection of circovirus-like sequences in amphibians and novel putative circoviruses in fishes.</title>
        <authorList>
            <person name="Tarjan Z.L."/>
            <person name="Penzes J.J."/>
            <person name="Toth R.P."/>
            <person name="Benko M."/>
        </authorList>
    </citation>
    <scope>NUCLEOTIDE SEQUENCE</scope>
    <source>
        <strain evidence="17">ASP-1</strain>
    </source>
</reference>
<dbReference type="GO" id="GO:0005524">
    <property type="term" value="F:ATP binding"/>
    <property type="evidence" value="ECO:0007669"/>
    <property type="project" value="UniProtKB-KW"/>
</dbReference>
<sequence>YIMFKDAKKFDIVKKLLPEGCHIEPAKGSPQQNIDYCGKQELFFEFGDRPKQGKRSDLEQVREILDAGGSMAEVVSTAGSYQAMKAAEMILKYSEKS</sequence>
<protein>
    <submittedName>
        <fullName evidence="17">Replication-associated protein</fullName>
    </submittedName>
</protein>
<evidence type="ECO:0000256" key="2">
    <source>
        <dbReference type="ARBA" id="ARBA00004147"/>
    </source>
</evidence>
<comment type="subcellular location">
    <subcellularLocation>
        <location evidence="2">Host nucleus</location>
    </subcellularLocation>
</comment>
<evidence type="ECO:0000256" key="6">
    <source>
        <dbReference type="ARBA" id="ARBA00022705"/>
    </source>
</evidence>
<evidence type="ECO:0000256" key="8">
    <source>
        <dbReference type="ARBA" id="ARBA00022723"/>
    </source>
</evidence>
<dbReference type="GO" id="GO:0046872">
    <property type="term" value="F:metal ion binding"/>
    <property type="evidence" value="ECO:0007669"/>
    <property type="project" value="UniProtKB-KW"/>
</dbReference>
<keyword evidence="6" id="KW-0235">DNA replication</keyword>
<dbReference type="GO" id="GO:0016787">
    <property type="term" value="F:hydrolase activity"/>
    <property type="evidence" value="ECO:0007669"/>
    <property type="project" value="UniProtKB-KW"/>
</dbReference>
<dbReference type="GO" id="GO:0003677">
    <property type="term" value="F:DNA binding"/>
    <property type="evidence" value="ECO:0007669"/>
    <property type="project" value="UniProtKB-KW"/>
</dbReference>
<evidence type="ECO:0000256" key="11">
    <source>
        <dbReference type="ARBA" id="ARBA00022801"/>
    </source>
</evidence>
<evidence type="ECO:0000256" key="5">
    <source>
        <dbReference type="ARBA" id="ARBA00022695"/>
    </source>
</evidence>
<dbReference type="InterPro" id="IPR049912">
    <property type="entry name" value="CRESS_DNA_REP"/>
</dbReference>
<evidence type="ECO:0000256" key="15">
    <source>
        <dbReference type="ARBA" id="ARBA00023125"/>
    </source>
</evidence>
<keyword evidence="5" id="KW-0548">Nucleotidyltransferase</keyword>
<organism evidence="17">
    <name type="scientific">Asp circo-like virus</name>
    <dbReference type="NCBI Taxonomy" id="1494917"/>
    <lineage>
        <taxon>Viruses</taxon>
        <taxon>Monodnaviria</taxon>
        <taxon>Shotokuvirae</taxon>
        <taxon>Cressdnaviricota</taxon>
        <taxon>Arfiviricetes</taxon>
        <taxon>Cirlivirales</taxon>
        <taxon>Circoviridae</taxon>
    </lineage>
</organism>
<evidence type="ECO:0000256" key="14">
    <source>
        <dbReference type="ARBA" id="ARBA00023124"/>
    </source>
</evidence>
<keyword evidence="15" id="KW-0238">DNA-binding</keyword>
<dbReference type="Gene3D" id="3.40.1310.20">
    <property type="match status" value="1"/>
</dbReference>
<dbReference type="GO" id="GO:0042025">
    <property type="term" value="C:host cell nucleus"/>
    <property type="evidence" value="ECO:0007669"/>
    <property type="project" value="UniProtKB-SubCell"/>
</dbReference>
<evidence type="ECO:0000259" key="16">
    <source>
        <dbReference type="PROSITE" id="PS52020"/>
    </source>
</evidence>
<keyword evidence="12" id="KW-0347">Helicase</keyword>
<evidence type="ECO:0000256" key="12">
    <source>
        <dbReference type="ARBA" id="ARBA00022806"/>
    </source>
</evidence>
<feature type="non-terminal residue" evidence="17">
    <location>
        <position position="1"/>
    </location>
</feature>
<evidence type="ECO:0000256" key="1">
    <source>
        <dbReference type="ARBA" id="ARBA00001946"/>
    </source>
</evidence>
<dbReference type="GO" id="GO:0004519">
    <property type="term" value="F:endonuclease activity"/>
    <property type="evidence" value="ECO:0007669"/>
    <property type="project" value="UniProtKB-KW"/>
</dbReference>
<keyword evidence="10" id="KW-0255">Endonuclease</keyword>
<feature type="domain" description="CRESS-DNA virus Rep endonuclease" evidence="16">
    <location>
        <begin position="1"/>
        <end position="49"/>
    </location>
</feature>
<keyword evidence="9" id="KW-0547">Nucleotide-binding</keyword>
<evidence type="ECO:0000256" key="4">
    <source>
        <dbReference type="ARBA" id="ARBA00022679"/>
    </source>
</evidence>
<keyword evidence="8" id="KW-0479">Metal-binding</keyword>
<keyword evidence="14" id="KW-0190">Covalent protein-DNA linkage</keyword>
<evidence type="ECO:0000256" key="13">
    <source>
        <dbReference type="ARBA" id="ARBA00022840"/>
    </source>
</evidence>
<dbReference type="GO" id="GO:0006260">
    <property type="term" value="P:DNA replication"/>
    <property type="evidence" value="ECO:0007669"/>
    <property type="project" value="UniProtKB-KW"/>
</dbReference>
<gene>
    <name evidence="17" type="primary">rep</name>
</gene>
<evidence type="ECO:0000313" key="17">
    <source>
        <dbReference type="EMBL" id="AHY24218.1"/>
    </source>
</evidence>
<feature type="non-terminal residue" evidence="17">
    <location>
        <position position="97"/>
    </location>
</feature>
<evidence type="ECO:0000256" key="3">
    <source>
        <dbReference type="ARBA" id="ARBA00022562"/>
    </source>
</evidence>
<accession>A0A023W2Y6</accession>
<evidence type="ECO:0000256" key="7">
    <source>
        <dbReference type="ARBA" id="ARBA00022722"/>
    </source>
</evidence>
<dbReference type="GO" id="GO:0004386">
    <property type="term" value="F:helicase activity"/>
    <property type="evidence" value="ECO:0007669"/>
    <property type="project" value="UniProtKB-KW"/>
</dbReference>
<keyword evidence="7" id="KW-0540">Nuclease</keyword>
<proteinExistence type="predicted"/>
<evidence type="ECO:0000256" key="10">
    <source>
        <dbReference type="ARBA" id="ARBA00022759"/>
    </source>
</evidence>
<comment type="cofactor">
    <cofactor evidence="1">
        <name>Mg(2+)</name>
        <dbReference type="ChEBI" id="CHEBI:18420"/>
    </cofactor>
</comment>
<dbReference type="PROSITE" id="PS52020">
    <property type="entry name" value="CRESS_DNA_REP"/>
    <property type="match status" value="1"/>
</dbReference>
<dbReference type="EMBL" id="KF358277">
    <property type="protein sequence ID" value="AHY24218.1"/>
    <property type="molecule type" value="Genomic_DNA"/>
</dbReference>
<dbReference type="GO" id="GO:0016779">
    <property type="term" value="F:nucleotidyltransferase activity"/>
    <property type="evidence" value="ECO:0007669"/>
    <property type="project" value="UniProtKB-KW"/>
</dbReference>
<keyword evidence="3" id="KW-1048">Host nucleus</keyword>
<keyword evidence="11" id="KW-0378">Hydrolase</keyword>
<name>A0A023W2Y6_9CIRC</name>